<accession>A0ABV6CB66</accession>
<comment type="caution">
    <text evidence="5">The sequence shown here is derived from an EMBL/GenBank/DDBJ whole genome shotgun (WGS) entry which is preliminary data.</text>
</comment>
<reference evidence="5 6" key="1">
    <citation type="submission" date="2024-09" db="EMBL/GenBank/DDBJ databases">
        <authorList>
            <person name="Sun Q."/>
            <person name="Mori K."/>
        </authorList>
    </citation>
    <scope>NUCLEOTIDE SEQUENCE [LARGE SCALE GENOMIC DNA]</scope>
    <source>
        <strain evidence="5 6">CCM 8545</strain>
    </source>
</reference>
<feature type="chain" id="PRO_5045179608" evidence="3">
    <location>
        <begin position="27"/>
        <end position="798"/>
    </location>
</feature>
<organism evidence="5 6">
    <name type="scientific">Thorsellia kenyensis</name>
    <dbReference type="NCBI Taxonomy" id="1549888"/>
    <lineage>
        <taxon>Bacteria</taxon>
        <taxon>Pseudomonadati</taxon>
        <taxon>Pseudomonadota</taxon>
        <taxon>Gammaproteobacteria</taxon>
        <taxon>Enterobacterales</taxon>
        <taxon>Thorselliaceae</taxon>
        <taxon>Thorsellia</taxon>
    </lineage>
</organism>
<evidence type="ECO:0000256" key="1">
    <source>
        <dbReference type="ARBA" id="ARBA00010116"/>
    </source>
</evidence>
<sequence>MKKITKNSLFKLNLCVCASMVSTLMAYSGYSHSQLLLGESSAALELVPYTLQEKISVYKLANMSNLTIEQLNHLNTNMIRGRTTLSKGETIYLPANSELLGLATANTKKTENITTQAKPVIEDKSITTPQTANAPVVNSSNENSTEPTVQTAVNSSSRSPTAIESTEMSELSAITSKEVPAGLIAAPTGPTELNEKLPTNPTIPVDSQELNASISNNLAKNQTVMTADLSGNTQIASEIEKTPNSVSSSAEAVALPSPILAKENAIPAIDPKQAQLAASKKLVSPISPEDYDVNLPNLGSEENNQADLSKESPIDESKNIPSIISNQVEALANQFGNAQISINANENFDYKLSEFKFLTDIIQTNNSIFFTQFGITHQKDIARHNAISHLGFGYRHDLESMRLGVNTFVDSDLKNMSRLSVGGELRTDYLSFSTNYYTPLDGWSSATSDETFLISGAKQKPAKGIDVNMKGYLPNYPQIGGGLSFEQYFGDNIALFGTDNIDTDPFAVKASIDYMPIPLITANASHRIGENNVHDSAFGIDLNYRFGLSFEDQINPNAVAKLRNMSGSRFDFVDRNYEIVFEYKAQASGVNISSPTQAFVNQIVQIETEIDGNIKPESYLWLVKTPTSAVEYSEKDLSLELTQEGNYQVQLQIKTQNNETKISNIIDINSTFAQSDSIVLEMVKDEALALPDVNAYSDLTSTHVVLNLRSANQSENHAISIPSLEWKDSSGEFCQGWCSLNQSNELLKAEVSPSSQGGWEIKISGSEKLVDSQLQFRATSTVNSNRILTESNTSAKFF</sequence>
<dbReference type="PANTHER" id="PTHR39576">
    <property type="entry name" value="ATTACHING AND EFFACING PROTEIN HOMOLOG-RELATED-RELATED"/>
    <property type="match status" value="1"/>
</dbReference>
<name>A0ABV6CB66_9GAMM</name>
<protein>
    <submittedName>
        <fullName evidence="5">Inverse autotransporter beta domain-containing protein</fullName>
    </submittedName>
</protein>
<evidence type="ECO:0000259" key="4">
    <source>
        <dbReference type="Pfam" id="PF11924"/>
    </source>
</evidence>
<evidence type="ECO:0000313" key="5">
    <source>
        <dbReference type="EMBL" id="MFC0179862.1"/>
    </source>
</evidence>
<dbReference type="Proteomes" id="UP001589758">
    <property type="component" value="Unassembled WGS sequence"/>
</dbReference>
<feature type="domain" description="Inverse autotransporter beta-domain" evidence="4">
    <location>
        <begin position="321"/>
        <end position="577"/>
    </location>
</feature>
<evidence type="ECO:0000313" key="6">
    <source>
        <dbReference type="Proteomes" id="UP001589758"/>
    </source>
</evidence>
<keyword evidence="3" id="KW-0732">Signal</keyword>
<evidence type="ECO:0000256" key="2">
    <source>
        <dbReference type="SAM" id="MobiDB-lite"/>
    </source>
</evidence>
<feature type="region of interest" description="Disordered" evidence="2">
    <location>
        <begin position="124"/>
        <end position="173"/>
    </location>
</feature>
<comment type="similarity">
    <text evidence="1">Belongs to the intimin/invasin family.</text>
</comment>
<dbReference type="InterPro" id="IPR051715">
    <property type="entry name" value="Intimin-Invasin_domain"/>
</dbReference>
<dbReference type="RefSeq" id="WP_385876971.1">
    <property type="nucleotide sequence ID" value="NZ_JBHLXE010000083.1"/>
</dbReference>
<feature type="signal peptide" evidence="3">
    <location>
        <begin position="1"/>
        <end position="26"/>
    </location>
</feature>
<feature type="region of interest" description="Disordered" evidence="2">
    <location>
        <begin position="296"/>
        <end position="316"/>
    </location>
</feature>
<dbReference type="Gene3D" id="2.40.160.160">
    <property type="entry name" value="Inverse autotransporter, beta-domain"/>
    <property type="match status" value="1"/>
</dbReference>
<dbReference type="EMBL" id="JBHLXE010000083">
    <property type="protein sequence ID" value="MFC0179862.1"/>
    <property type="molecule type" value="Genomic_DNA"/>
</dbReference>
<gene>
    <name evidence="5" type="ORF">ACFFIT_07140</name>
</gene>
<feature type="compositionally biased region" description="Polar residues" evidence="2">
    <location>
        <begin position="126"/>
        <end position="173"/>
    </location>
</feature>
<dbReference type="InterPro" id="IPR038177">
    <property type="entry name" value="IAT_beta_sf"/>
</dbReference>
<evidence type="ECO:0000256" key="3">
    <source>
        <dbReference type="SAM" id="SignalP"/>
    </source>
</evidence>
<keyword evidence="6" id="KW-1185">Reference proteome</keyword>
<dbReference type="PANTHER" id="PTHR39576:SF2">
    <property type="entry name" value="ATTACHING AND EFFACING PROTEIN HOMOLOG-RELATED"/>
    <property type="match status" value="1"/>
</dbReference>
<proteinExistence type="inferred from homology"/>
<dbReference type="InterPro" id="IPR024519">
    <property type="entry name" value="IAT_beta"/>
</dbReference>
<dbReference type="Pfam" id="PF11924">
    <property type="entry name" value="IAT_beta"/>
    <property type="match status" value="1"/>
</dbReference>